<feature type="transmembrane region" description="Helical" evidence="2">
    <location>
        <begin position="303"/>
        <end position="327"/>
    </location>
</feature>
<feature type="region of interest" description="Disordered" evidence="1">
    <location>
        <begin position="1"/>
        <end position="141"/>
    </location>
</feature>
<evidence type="ECO:0000259" key="3">
    <source>
        <dbReference type="Pfam" id="PF03703"/>
    </source>
</evidence>
<dbReference type="PANTHER" id="PTHR34473">
    <property type="entry name" value="UPF0699 TRANSMEMBRANE PROTEIN YDBS"/>
    <property type="match status" value="1"/>
</dbReference>
<feature type="transmembrane region" description="Helical" evidence="2">
    <location>
        <begin position="333"/>
        <end position="353"/>
    </location>
</feature>
<feature type="compositionally biased region" description="Pro residues" evidence="1">
    <location>
        <begin position="89"/>
        <end position="107"/>
    </location>
</feature>
<feature type="domain" description="YdbS-like PH" evidence="3">
    <location>
        <begin position="480"/>
        <end position="544"/>
    </location>
</feature>
<reference evidence="4 5" key="1">
    <citation type="submission" date="2021-01" db="EMBL/GenBank/DDBJ databases">
        <title>Whole genome shotgun sequence of Actinoplanes humidus NBRC 14915.</title>
        <authorList>
            <person name="Komaki H."/>
            <person name="Tamura T."/>
        </authorList>
    </citation>
    <scope>NUCLEOTIDE SEQUENCE [LARGE SCALE GENOMIC DNA]</scope>
    <source>
        <strain evidence="4 5">NBRC 14915</strain>
    </source>
</reference>
<evidence type="ECO:0000256" key="2">
    <source>
        <dbReference type="SAM" id="Phobius"/>
    </source>
</evidence>
<keyword evidence="2" id="KW-1133">Transmembrane helix</keyword>
<name>A0ABQ3ZF54_9ACTN</name>
<protein>
    <recommendedName>
        <fullName evidence="3">YdbS-like PH domain-containing protein</fullName>
    </recommendedName>
</protein>
<keyword evidence="2" id="KW-0812">Transmembrane</keyword>
<organism evidence="4 5">
    <name type="scientific">Winogradskya humida</name>
    <dbReference type="NCBI Taxonomy" id="113566"/>
    <lineage>
        <taxon>Bacteria</taxon>
        <taxon>Bacillati</taxon>
        <taxon>Actinomycetota</taxon>
        <taxon>Actinomycetes</taxon>
        <taxon>Micromonosporales</taxon>
        <taxon>Micromonosporaceae</taxon>
        <taxon>Winogradskya</taxon>
    </lineage>
</organism>
<dbReference type="PANTHER" id="PTHR34473:SF2">
    <property type="entry name" value="UPF0699 TRANSMEMBRANE PROTEIN YDBT"/>
    <property type="match status" value="1"/>
</dbReference>
<feature type="transmembrane region" description="Helical" evidence="2">
    <location>
        <begin position="141"/>
        <end position="160"/>
    </location>
</feature>
<keyword evidence="5" id="KW-1185">Reference proteome</keyword>
<dbReference type="Pfam" id="PF03703">
    <property type="entry name" value="bPH_2"/>
    <property type="match status" value="3"/>
</dbReference>
<keyword evidence="2" id="KW-0472">Membrane</keyword>
<evidence type="ECO:0000313" key="5">
    <source>
        <dbReference type="Proteomes" id="UP000603200"/>
    </source>
</evidence>
<gene>
    <name evidence="4" type="ORF">Ahu01nite_002860</name>
</gene>
<accession>A0ABQ3ZF54</accession>
<feature type="domain" description="YdbS-like PH" evidence="3">
    <location>
        <begin position="369"/>
        <end position="419"/>
    </location>
</feature>
<sequence length="583" mass="62464">MTAANARPQPDPPTPPDPTPASLPAATPQPGPTPQLAATPQHDPAPLPGPAPQAGPASQTGLTQPVPPAQTAPILDWPGTNPAYQSEPPTHPSQPAGPPTHPSPPDGPAAYPGLPDGPDAGGRDAEGGGPRAEPRRRLHPLSPLLNGAKSIAVIVAALSWQTLSQVGLERFAIVVAVLAVGVVIYSVIGWLNTGYHLVGRELRIQDGLLWRRNRAIPLDRLQAVELRRPLLAQLTGLAELRLEVVGGGKTEAPLAYLSVKEASALRERLLALAGRTPGSGEQATAEQAPMPERPLFRVRNRDLVISQLLTPQAFFLPVGVAFVVTQFVLEGSWTFIGIASTVTAMAGVVLQPVRRVLQDWDFRLGRDPDGRLSVRFGLVETRSQIVPLNRVQAIGVTWPLLWRLQGWLHLRLDIAGYAGPQSGGDDKRSDRLLPVGVFEAGRLLVWEVLPGVDLGALPTAPPPRRARWLHPFAFRAMGAGLTPEVFVARTGVLTREMTLVPYARLQSVRVIQGPVQRLLNLATVYADTAGGQSGVAKDRDVAEAWWLAEQLSVRARQARGPAPLVTSAANEPIDAHWQRPDYA</sequence>
<evidence type="ECO:0000313" key="4">
    <source>
        <dbReference type="EMBL" id="GIE17184.1"/>
    </source>
</evidence>
<dbReference type="InterPro" id="IPR005182">
    <property type="entry name" value="YdbS-like_PH"/>
</dbReference>
<feature type="domain" description="YdbS-like PH" evidence="3">
    <location>
        <begin position="190"/>
        <end position="269"/>
    </location>
</feature>
<comment type="caution">
    <text evidence="4">The sequence shown here is derived from an EMBL/GenBank/DDBJ whole genome shotgun (WGS) entry which is preliminary data.</text>
</comment>
<feature type="compositionally biased region" description="Pro residues" evidence="1">
    <location>
        <begin position="43"/>
        <end position="53"/>
    </location>
</feature>
<dbReference type="Proteomes" id="UP000603200">
    <property type="component" value="Unassembled WGS sequence"/>
</dbReference>
<feature type="transmembrane region" description="Helical" evidence="2">
    <location>
        <begin position="172"/>
        <end position="193"/>
    </location>
</feature>
<dbReference type="EMBL" id="BOMN01000004">
    <property type="protein sequence ID" value="GIE17184.1"/>
    <property type="molecule type" value="Genomic_DNA"/>
</dbReference>
<evidence type="ECO:0000256" key="1">
    <source>
        <dbReference type="SAM" id="MobiDB-lite"/>
    </source>
</evidence>
<feature type="compositionally biased region" description="Pro residues" evidence="1">
    <location>
        <begin position="9"/>
        <end position="33"/>
    </location>
</feature>
<proteinExistence type="predicted"/>